<dbReference type="Gene3D" id="3.40.50.300">
    <property type="entry name" value="P-loop containing nucleotide triphosphate hydrolases"/>
    <property type="match status" value="1"/>
</dbReference>
<organism evidence="3 4">
    <name type="scientific">Nesterenkonia aerolata</name>
    <dbReference type="NCBI Taxonomy" id="3074079"/>
    <lineage>
        <taxon>Bacteria</taxon>
        <taxon>Bacillati</taxon>
        <taxon>Actinomycetota</taxon>
        <taxon>Actinomycetes</taxon>
        <taxon>Micrococcales</taxon>
        <taxon>Micrococcaceae</taxon>
        <taxon>Nesterenkonia</taxon>
    </lineage>
</organism>
<sequence length="413" mass="42496">MRTPSLEDDDHGSFALVTDDLALSEEIAVLAAVVGGRLHHYRQWSQVPTADSSGQEWAALLCGPDAAPGASLTSHQLRAPVVMVGEGAEAGGRLWQAAAEVPGVTAVPLPEGESWLREHLAARLTDQVPGRAAAFLGACGGAGTTTLAYLVAAESAARGHRTLLLDADPRPGGGLGTMTALRQRRGAGSGSARGGRRASGRASRQAPSRPIQSRAEGLTWDDLGAAEGDISAAQLQTAAVPLDGFGLISGGVHSPAPATAEAVLLAARRAADVVVVDLGRRRELCGLGRGRWDLGGVVAAPDARGLHGAEAMAEGLDPGTWGLAISGGRRGDPVLEQFRSAAGLEVLFMIPELRWLRRADTLRVAYELLRTRSGARAVGELVDQMVAAETAYGAGFRLSGAAGPLVRGGGLRG</sequence>
<feature type="region of interest" description="Disordered" evidence="1">
    <location>
        <begin position="181"/>
        <end position="217"/>
    </location>
</feature>
<protein>
    <recommendedName>
        <fullName evidence="2">Rv3660c-like CheY-like N-terminal domain-containing protein</fullName>
    </recommendedName>
</protein>
<accession>A0ABU2DRX2</accession>
<comment type="caution">
    <text evidence="3">The sequence shown here is derived from an EMBL/GenBank/DDBJ whole genome shotgun (WGS) entry which is preliminary data.</text>
</comment>
<evidence type="ECO:0000313" key="4">
    <source>
        <dbReference type="Proteomes" id="UP001251870"/>
    </source>
</evidence>
<feature type="compositionally biased region" description="Low complexity" evidence="1">
    <location>
        <begin position="200"/>
        <end position="210"/>
    </location>
</feature>
<dbReference type="RefSeq" id="WP_310548236.1">
    <property type="nucleotide sequence ID" value="NZ_JAVKGR010000006.1"/>
</dbReference>
<feature type="domain" description="Rv3660c-like CheY-like N-terminal" evidence="2">
    <location>
        <begin position="17"/>
        <end position="125"/>
    </location>
</feature>
<evidence type="ECO:0000313" key="3">
    <source>
        <dbReference type="EMBL" id="MDR8019246.1"/>
    </source>
</evidence>
<dbReference type="InterPro" id="IPR027417">
    <property type="entry name" value="P-loop_NTPase"/>
</dbReference>
<name>A0ABU2DRX2_9MICC</name>
<evidence type="ECO:0000256" key="1">
    <source>
        <dbReference type="SAM" id="MobiDB-lite"/>
    </source>
</evidence>
<proteinExistence type="predicted"/>
<reference evidence="3 4" key="1">
    <citation type="submission" date="2023-09" db="EMBL/GenBank/DDBJ databases">
        <title>Description of three actinobacteria isolated from air of manufacturing shop in a pharmaceutical factory.</title>
        <authorList>
            <person name="Zhang D.-F."/>
        </authorList>
    </citation>
    <scope>NUCLEOTIDE SEQUENCE [LARGE SCALE GENOMIC DNA]</scope>
    <source>
        <strain evidence="3 4">LY-0111</strain>
    </source>
</reference>
<dbReference type="EMBL" id="JAVKGR010000006">
    <property type="protein sequence ID" value="MDR8019246.1"/>
    <property type="molecule type" value="Genomic_DNA"/>
</dbReference>
<keyword evidence="4" id="KW-1185">Reference proteome</keyword>
<evidence type="ECO:0000259" key="2">
    <source>
        <dbReference type="Pfam" id="PF26563"/>
    </source>
</evidence>
<dbReference type="Pfam" id="PF26563">
    <property type="entry name" value="Rv3660c_N"/>
    <property type="match status" value="1"/>
</dbReference>
<gene>
    <name evidence="3" type="ORF">RIL96_06670</name>
</gene>
<dbReference type="Proteomes" id="UP001251870">
    <property type="component" value="Unassembled WGS sequence"/>
</dbReference>
<dbReference type="SUPFAM" id="SSF52540">
    <property type="entry name" value="P-loop containing nucleoside triphosphate hydrolases"/>
    <property type="match status" value="1"/>
</dbReference>
<dbReference type="InterPro" id="IPR059050">
    <property type="entry name" value="Rv3660c_N"/>
</dbReference>